<comment type="caution">
    <text evidence="9">Lacks conserved residue(s) required for the propagation of feature annotation.</text>
</comment>
<dbReference type="PANTHER" id="PTHR15642:SF3">
    <property type="entry name" value="CYTOCHROME C OXIDASE ASSEMBLY FACTOR 3 HOMOLOG, MITOCHONDRIAL"/>
    <property type="match status" value="1"/>
</dbReference>
<comment type="similarity">
    <text evidence="3 9">Belongs to the COA3 family.</text>
</comment>
<comment type="subunit">
    <text evidence="4 9">Component of 250-400 kDa complexes called cytochrome oxidase assembly intermediates or COA complexes.</text>
</comment>
<name>A0A4Q0A075_9FUNG</name>
<comment type="subcellular location">
    <subcellularLocation>
        <location evidence="2">Mitochondrion membrane</location>
        <topology evidence="2">Single-pass membrane protein</topology>
    </subcellularLocation>
</comment>
<accession>A0A4Q0A075</accession>
<keyword evidence="7 9" id="KW-0496">Mitochondrion</keyword>
<keyword evidence="5 9" id="KW-0812">Transmembrane</keyword>
<keyword evidence="8 9" id="KW-0472">Membrane</keyword>
<evidence type="ECO:0000256" key="3">
    <source>
        <dbReference type="ARBA" id="ARBA00007035"/>
    </source>
</evidence>
<evidence type="ECO:0000256" key="2">
    <source>
        <dbReference type="ARBA" id="ARBA00004304"/>
    </source>
</evidence>
<evidence type="ECO:0000256" key="9">
    <source>
        <dbReference type="RuleBase" id="RU367056"/>
    </source>
</evidence>
<dbReference type="EMBL" id="ML002272">
    <property type="protein sequence ID" value="RKP39423.1"/>
    <property type="molecule type" value="Genomic_DNA"/>
</dbReference>
<dbReference type="Pfam" id="PF09813">
    <property type="entry name" value="Coa3_cc"/>
    <property type="match status" value="1"/>
</dbReference>
<dbReference type="InterPro" id="IPR041752">
    <property type="entry name" value="Coa3"/>
</dbReference>
<keyword evidence="12" id="KW-1185">Reference proteome</keyword>
<reference evidence="12" key="1">
    <citation type="journal article" date="2018" name="Nat. Microbiol.">
        <title>Leveraging single-cell genomics to expand the fungal tree of life.</title>
        <authorList>
            <person name="Ahrendt S.R."/>
            <person name="Quandt C.A."/>
            <person name="Ciobanu D."/>
            <person name="Clum A."/>
            <person name="Salamov A."/>
            <person name="Andreopoulos B."/>
            <person name="Cheng J.F."/>
            <person name="Woyke T."/>
            <person name="Pelin A."/>
            <person name="Henrissat B."/>
            <person name="Reynolds N.K."/>
            <person name="Benny G.L."/>
            <person name="Smith M.E."/>
            <person name="James T.Y."/>
            <person name="Grigoriev I.V."/>
        </authorList>
    </citation>
    <scope>NUCLEOTIDE SEQUENCE [LARGE SCALE GENOMIC DNA]</scope>
    <source>
        <strain evidence="12">RSA 468</strain>
    </source>
</reference>
<keyword evidence="6 9" id="KW-1133">Transmembrane helix</keyword>
<feature type="domain" description="Cytochrome c oxidase assembly factor 3 mitochondrial coiled-coil" evidence="10">
    <location>
        <begin position="14"/>
        <end position="59"/>
    </location>
</feature>
<protein>
    <recommendedName>
        <fullName evidence="9">Cytochrome c oxidase assembly factor 3</fullName>
    </recommendedName>
</protein>
<dbReference type="InterPro" id="IPR018628">
    <property type="entry name" value="Coa3_CC"/>
</dbReference>
<evidence type="ECO:0000259" key="10">
    <source>
        <dbReference type="Pfam" id="PF09813"/>
    </source>
</evidence>
<feature type="transmembrane region" description="Helical" evidence="9">
    <location>
        <begin position="21"/>
        <end position="42"/>
    </location>
</feature>
<dbReference type="PANTHER" id="PTHR15642">
    <property type="entry name" value="CYTOCHROME C OXIDASE ASSEMBLY FACTOR 3, MITOCHONDRIAL"/>
    <property type="match status" value="1"/>
</dbReference>
<evidence type="ECO:0000256" key="1">
    <source>
        <dbReference type="ARBA" id="ARBA00003064"/>
    </source>
</evidence>
<organism evidence="11 12">
    <name type="scientific">Dimargaris cristalligena</name>
    <dbReference type="NCBI Taxonomy" id="215637"/>
    <lineage>
        <taxon>Eukaryota</taxon>
        <taxon>Fungi</taxon>
        <taxon>Fungi incertae sedis</taxon>
        <taxon>Zoopagomycota</taxon>
        <taxon>Kickxellomycotina</taxon>
        <taxon>Dimargaritomycetes</taxon>
        <taxon>Dimargaritales</taxon>
        <taxon>Dimargaritaceae</taxon>
        <taxon>Dimargaris</taxon>
    </lineage>
</organism>
<dbReference type="GO" id="GO:0033617">
    <property type="term" value="P:mitochondrial respiratory chain complex IV assembly"/>
    <property type="evidence" value="ECO:0007669"/>
    <property type="project" value="UniProtKB-UniRule"/>
</dbReference>
<evidence type="ECO:0000313" key="11">
    <source>
        <dbReference type="EMBL" id="RKP39423.1"/>
    </source>
</evidence>
<keyword evidence="9" id="KW-0999">Mitochondrion inner membrane</keyword>
<evidence type="ECO:0000256" key="7">
    <source>
        <dbReference type="ARBA" id="ARBA00023128"/>
    </source>
</evidence>
<evidence type="ECO:0000256" key="6">
    <source>
        <dbReference type="ARBA" id="ARBA00022989"/>
    </source>
</evidence>
<feature type="transmembrane region" description="Helical" evidence="9">
    <location>
        <begin position="78"/>
        <end position="98"/>
    </location>
</feature>
<evidence type="ECO:0000256" key="4">
    <source>
        <dbReference type="ARBA" id="ARBA00011351"/>
    </source>
</evidence>
<dbReference type="AlphaFoldDB" id="A0A4Q0A075"/>
<evidence type="ECO:0000313" key="12">
    <source>
        <dbReference type="Proteomes" id="UP000268162"/>
    </source>
</evidence>
<gene>
    <name evidence="11" type="ORF">BJ085DRAFT_34365</name>
</gene>
<comment type="function">
    <text evidence="1 9">Required for assembly of cytochrome c oxidase (complex IV).</text>
</comment>
<dbReference type="Proteomes" id="UP000268162">
    <property type="component" value="Unassembled WGS sequence"/>
</dbReference>
<proteinExistence type="inferred from homology"/>
<sequence>MLFEGRTKEQEQLLRRARRPFMARNIATGLALFGFAAAVYTYSLVAVKQENFDDIVVPDTKDKNSPSPSAPQEPPGGLLSLSIFLTDTSLFLIHLYILRA</sequence>
<evidence type="ECO:0000256" key="5">
    <source>
        <dbReference type="ARBA" id="ARBA00022692"/>
    </source>
</evidence>
<evidence type="ECO:0000256" key="8">
    <source>
        <dbReference type="ARBA" id="ARBA00023136"/>
    </source>
</evidence>
<dbReference type="GO" id="GO:0005743">
    <property type="term" value="C:mitochondrial inner membrane"/>
    <property type="evidence" value="ECO:0007669"/>
    <property type="project" value="UniProtKB-UniRule"/>
</dbReference>